<evidence type="ECO:0000313" key="2">
    <source>
        <dbReference type="Proteomes" id="UP001062901"/>
    </source>
</evidence>
<dbReference type="EMBL" id="BAQD01000007">
    <property type="protein sequence ID" value="GBQ05830.1"/>
    <property type="molecule type" value="Genomic_DNA"/>
</dbReference>
<evidence type="ECO:0000313" key="1">
    <source>
        <dbReference type="EMBL" id="GBQ05830.1"/>
    </source>
</evidence>
<protein>
    <submittedName>
        <fullName evidence="1">Uncharacterized protein</fullName>
    </submittedName>
</protein>
<name>A0ABQ0NXI9_9PROT</name>
<keyword evidence="2" id="KW-1185">Reference proteome</keyword>
<sequence length="128" mass="14341">MYQNDGMRAYRNTVSASLSDREADAMCFRKLITELKLAEHTDDILVRNEAISKNQRLWSLIQKANAVDLSVVDNEDRLLFLRMADAAQKYGIKALLYPERPIGPLIDIAQNVLDGLTQTMTDEGAGTP</sequence>
<reference evidence="1" key="1">
    <citation type="submission" date="2013-04" db="EMBL/GenBank/DDBJ databases">
        <title>The genome sequencing project of 58 acetic acid bacteria.</title>
        <authorList>
            <person name="Okamoto-Kainuma A."/>
            <person name="Ishikawa M."/>
            <person name="Umino S."/>
            <person name="Koizumi Y."/>
            <person name="Shiwa Y."/>
            <person name="Yoshikawa H."/>
            <person name="Matsutani M."/>
            <person name="Matsushita K."/>
        </authorList>
    </citation>
    <scope>NUCLEOTIDE SEQUENCE</scope>
    <source>
        <strain evidence="1">DSM 15669</strain>
    </source>
</reference>
<dbReference type="Pfam" id="PF07309">
    <property type="entry name" value="FlaF"/>
    <property type="match status" value="1"/>
</dbReference>
<accession>A0ABQ0NXI9</accession>
<organism evidence="1 2">
    <name type="scientific">Saccharibacter floricola DSM 15669</name>
    <dbReference type="NCBI Taxonomy" id="1123227"/>
    <lineage>
        <taxon>Bacteria</taxon>
        <taxon>Pseudomonadati</taxon>
        <taxon>Pseudomonadota</taxon>
        <taxon>Alphaproteobacteria</taxon>
        <taxon>Acetobacterales</taxon>
        <taxon>Acetobacteraceae</taxon>
        <taxon>Saccharibacter</taxon>
    </lineage>
</organism>
<dbReference type="InterPro" id="IPR010845">
    <property type="entry name" value="FlaF"/>
</dbReference>
<gene>
    <name evidence="1" type="ORF">AA15669_0654</name>
</gene>
<comment type="caution">
    <text evidence="1">The sequence shown here is derived from an EMBL/GenBank/DDBJ whole genome shotgun (WGS) entry which is preliminary data.</text>
</comment>
<dbReference type="Proteomes" id="UP001062901">
    <property type="component" value="Unassembled WGS sequence"/>
</dbReference>
<proteinExistence type="predicted"/>
<dbReference type="RefSeq" id="WP_018980943.1">
    <property type="nucleotide sequence ID" value="NZ_BAQD01000007.1"/>
</dbReference>